<keyword evidence="2 11" id="KW-0963">Cytoplasm</keyword>
<dbReference type="GO" id="GO:0000132">
    <property type="term" value="P:establishment of mitotic spindle orientation"/>
    <property type="evidence" value="ECO:0007669"/>
    <property type="project" value="UniProtKB-UniRule"/>
</dbReference>
<dbReference type="PANTHER" id="PTHR19848:SF8">
    <property type="entry name" value="F-BOX AND WD REPEAT DOMAIN CONTAINING 7"/>
    <property type="match status" value="1"/>
</dbReference>
<dbReference type="InterPro" id="IPR017252">
    <property type="entry name" value="Dynein_regulator_LIS1"/>
</dbReference>
<feature type="repeat" description="WD" evidence="12">
    <location>
        <begin position="228"/>
        <end position="269"/>
    </location>
</feature>
<keyword evidence="9 11" id="KW-0206">Cytoskeleton</keyword>
<evidence type="ECO:0000259" key="14">
    <source>
        <dbReference type="Pfam" id="PF24951"/>
    </source>
</evidence>
<comment type="caution">
    <text evidence="15">The sequence shown here is derived from an EMBL/GenBank/DDBJ whole genome shotgun (WGS) entry which is preliminary data.</text>
</comment>
<dbReference type="PROSITE" id="PS50896">
    <property type="entry name" value="LISH"/>
    <property type="match status" value="1"/>
</dbReference>
<dbReference type="InterPro" id="IPR036322">
    <property type="entry name" value="WD40_repeat_dom_sf"/>
</dbReference>
<dbReference type="GO" id="GO:0005813">
    <property type="term" value="C:centrosome"/>
    <property type="evidence" value="ECO:0007669"/>
    <property type="project" value="UniProtKB-SubCell"/>
</dbReference>
<evidence type="ECO:0000256" key="6">
    <source>
        <dbReference type="ARBA" id="ARBA00022737"/>
    </source>
</evidence>
<evidence type="ECO:0000256" key="10">
    <source>
        <dbReference type="ARBA" id="ARBA00023306"/>
    </source>
</evidence>
<keyword evidence="4 11" id="KW-0132">Cell division</keyword>
<evidence type="ECO:0000256" key="2">
    <source>
        <dbReference type="ARBA" id="ARBA00022490"/>
    </source>
</evidence>
<evidence type="ECO:0000256" key="12">
    <source>
        <dbReference type="PROSITE-ProRule" id="PRU00221"/>
    </source>
</evidence>
<sequence>MVLSEKQKNELNQAIADYLVTNGYTVSCKEFCKEANISTNDSSDKKDQLEKKWTSVIRLQKKVMDLELKLQEALQEATTGGPTREKRSPGEWVPRPPEKFELKGHRDTVTHVVFHPTFDIMASSSEDATIKIWDYESGEHERTLKGHTAPVQDIAFDHTGRWLVSCSADMSVRLWDFQTYQCIKTMHGHDHNVSSVTFTPSGDHIISCSRDKTIKIWEVSTTFCIKTLVGHREWVRMVRVYQDGTLIASSSVDHTIRIWSLPSGECKNELRGHDNVVECIAWAPDSAGPHISEPVSNGVTETHKNLSGPYLVSGARDKTIRMWDVTNGLTLFILTGHDNWVRGLIFHPGGKYLLSCSDDKTLRTGHDNWVRGLIFHPGGKYLLSCSDDKTLRVWDIKNKRNTKTIDAHTHFCTSLDMHRNKPYVITGSVDTSVKVWECR</sequence>
<evidence type="ECO:0000313" key="16">
    <source>
        <dbReference type="Proteomes" id="UP000663845"/>
    </source>
</evidence>
<dbReference type="Proteomes" id="UP000663845">
    <property type="component" value="Unassembled WGS sequence"/>
</dbReference>
<dbReference type="GO" id="GO:0051012">
    <property type="term" value="P:microtubule sliding"/>
    <property type="evidence" value="ECO:0007669"/>
    <property type="project" value="UniProtKB-UniRule"/>
</dbReference>
<dbReference type="SUPFAM" id="SSF50978">
    <property type="entry name" value="WD40 repeat-like"/>
    <property type="match status" value="1"/>
</dbReference>
<feature type="repeat" description="WD" evidence="12">
    <location>
        <begin position="144"/>
        <end position="185"/>
    </location>
</feature>
<gene>
    <name evidence="15" type="ORF">JYZ213_LOCUS14241</name>
</gene>
<dbReference type="InterPro" id="IPR019775">
    <property type="entry name" value="WD40_repeat_CS"/>
</dbReference>
<evidence type="ECO:0000256" key="8">
    <source>
        <dbReference type="ARBA" id="ARBA00023054"/>
    </source>
</evidence>
<comment type="subcellular location">
    <subcellularLocation>
        <location evidence="11">Cytoplasm</location>
        <location evidence="11">Cytoskeleton</location>
    </subcellularLocation>
    <subcellularLocation>
        <location evidence="11">Cytoplasm</location>
        <location evidence="11">Cytoskeleton</location>
        <location evidence="11">Microtubule organizing center</location>
        <location evidence="11">Centrosome</location>
    </subcellularLocation>
    <text evidence="11">Localizes to the plus end of microtubules and to the centrosome.</text>
</comment>
<dbReference type="FunFam" id="1.20.960.30:FF:000002">
    <property type="entry name" value="Platelet-activating factor acetylhydrolase ib"/>
    <property type="match status" value="1"/>
</dbReference>
<dbReference type="PANTHER" id="PTHR19848">
    <property type="entry name" value="WD40 REPEAT PROTEIN"/>
    <property type="match status" value="1"/>
</dbReference>
<dbReference type="InterPro" id="IPR020472">
    <property type="entry name" value="WD40_PAC1"/>
</dbReference>
<accession>A0A814EIP2</accession>
<dbReference type="GO" id="GO:0070840">
    <property type="term" value="F:dynein complex binding"/>
    <property type="evidence" value="ECO:0007669"/>
    <property type="project" value="UniProtKB-UniRule"/>
</dbReference>
<dbReference type="SUPFAM" id="SSF117289">
    <property type="entry name" value="Nucleoporin domain"/>
    <property type="match status" value="1"/>
</dbReference>
<dbReference type="InterPro" id="IPR037190">
    <property type="entry name" value="LIS1_N"/>
</dbReference>
<keyword evidence="1 11" id="KW-0813">Transport</keyword>
<evidence type="ECO:0000256" key="9">
    <source>
        <dbReference type="ARBA" id="ARBA00023212"/>
    </source>
</evidence>
<feature type="repeat" description="WD" evidence="12">
    <location>
        <begin position="334"/>
        <end position="363"/>
    </location>
</feature>
<feature type="repeat" description="WD" evidence="12">
    <location>
        <begin position="405"/>
        <end position="439"/>
    </location>
</feature>
<evidence type="ECO:0000256" key="13">
    <source>
        <dbReference type="SAM" id="MobiDB-lite"/>
    </source>
</evidence>
<dbReference type="GO" id="GO:0005737">
    <property type="term" value="C:cytoplasm"/>
    <property type="evidence" value="ECO:0007669"/>
    <property type="project" value="UniProtKB-UniRule"/>
</dbReference>
<comment type="similarity">
    <text evidence="11">Belongs to the WD repeat LIS1/nudF family.</text>
</comment>
<evidence type="ECO:0000256" key="7">
    <source>
        <dbReference type="ARBA" id="ARBA00022776"/>
    </source>
</evidence>
<dbReference type="HAMAP" id="MF_03141">
    <property type="entry name" value="lis1"/>
    <property type="match status" value="1"/>
</dbReference>
<dbReference type="Pfam" id="PF00400">
    <property type="entry name" value="WD40"/>
    <property type="match status" value="9"/>
</dbReference>
<dbReference type="PROSITE" id="PS50082">
    <property type="entry name" value="WD_REPEATS_2"/>
    <property type="match status" value="8"/>
</dbReference>
<name>A0A814EIP2_9BILA</name>
<dbReference type="SUPFAM" id="SSF109925">
    <property type="entry name" value="Lissencephaly-1 protein (Lis-1, PAF-AH alpha) N-terminal domain"/>
    <property type="match status" value="1"/>
</dbReference>
<feature type="repeat" description="WD" evidence="12">
    <location>
        <begin position="363"/>
        <end position="404"/>
    </location>
</feature>
<evidence type="ECO:0000313" key="15">
    <source>
        <dbReference type="EMBL" id="CAF0968203.1"/>
    </source>
</evidence>
<keyword evidence="8 11" id="KW-0175">Coiled coil</keyword>
<dbReference type="AlphaFoldDB" id="A0A814EIP2"/>
<dbReference type="GO" id="GO:0005875">
    <property type="term" value="C:microtubule associated complex"/>
    <property type="evidence" value="ECO:0007669"/>
    <property type="project" value="UniProtKB-UniRule"/>
</dbReference>
<dbReference type="EMBL" id="CAJNOG010000117">
    <property type="protein sequence ID" value="CAF0968203.1"/>
    <property type="molecule type" value="Genomic_DNA"/>
</dbReference>
<evidence type="ECO:0000256" key="3">
    <source>
        <dbReference type="ARBA" id="ARBA00022574"/>
    </source>
</evidence>
<dbReference type="CDD" id="cd00200">
    <property type="entry name" value="WD40"/>
    <property type="match status" value="1"/>
</dbReference>
<dbReference type="InterPro" id="IPR001680">
    <property type="entry name" value="WD40_rpt"/>
</dbReference>
<evidence type="ECO:0000256" key="4">
    <source>
        <dbReference type="ARBA" id="ARBA00022618"/>
    </source>
</evidence>
<keyword evidence="5 11" id="KW-0493">Microtubule</keyword>
<dbReference type="InterPro" id="IPR056795">
    <property type="entry name" value="PAC1-like_LisH-like_dom"/>
</dbReference>
<dbReference type="GO" id="GO:0051301">
    <property type="term" value="P:cell division"/>
    <property type="evidence" value="ECO:0007669"/>
    <property type="project" value="UniProtKB-KW"/>
</dbReference>
<reference evidence="15" key="1">
    <citation type="submission" date="2021-02" db="EMBL/GenBank/DDBJ databases">
        <authorList>
            <person name="Nowell W R."/>
        </authorList>
    </citation>
    <scope>NUCLEOTIDE SEQUENCE</scope>
</reference>
<dbReference type="Pfam" id="PF24951">
    <property type="entry name" value="LisH_PAC1"/>
    <property type="match status" value="1"/>
</dbReference>
<dbReference type="PROSITE" id="PS00678">
    <property type="entry name" value="WD_REPEATS_1"/>
    <property type="match status" value="5"/>
</dbReference>
<evidence type="ECO:0000256" key="11">
    <source>
        <dbReference type="HAMAP-Rule" id="MF_03141"/>
    </source>
</evidence>
<proteinExistence type="inferred from homology"/>
<keyword evidence="3 12" id="KW-0853">WD repeat</keyword>
<feature type="domain" description="PAC1-like LisH-like dimerisation" evidence="14">
    <location>
        <begin position="5"/>
        <end position="38"/>
    </location>
</feature>
<evidence type="ECO:0000256" key="5">
    <source>
        <dbReference type="ARBA" id="ARBA00022701"/>
    </source>
</evidence>
<keyword evidence="10 11" id="KW-0131">Cell cycle</keyword>
<dbReference type="InterPro" id="IPR006594">
    <property type="entry name" value="LisH"/>
</dbReference>
<feature type="region of interest" description="Disordered" evidence="13">
    <location>
        <begin position="75"/>
        <end position="99"/>
    </location>
</feature>
<feature type="repeat" description="WD" evidence="12">
    <location>
        <begin position="186"/>
        <end position="227"/>
    </location>
</feature>
<dbReference type="PROSITE" id="PS50294">
    <property type="entry name" value="WD_REPEATS_REGION"/>
    <property type="match status" value="6"/>
</dbReference>
<dbReference type="SMART" id="SM00320">
    <property type="entry name" value="WD40"/>
    <property type="match status" value="8"/>
</dbReference>
<dbReference type="Gene3D" id="1.20.960.30">
    <property type="match status" value="1"/>
</dbReference>
<comment type="domain">
    <text evidence="11">Dimerization mediated by the LisH domain may be required to activate dynein.</text>
</comment>
<feature type="repeat" description="WD" evidence="12">
    <location>
        <begin position="307"/>
        <end position="333"/>
    </location>
</feature>
<comment type="function">
    <text evidence="11">Positively regulates the activity of the minus-end directed microtubule motor protein dynein. May enhance dynein-mediated microtubule sliding by targeting dynein to the microtubule plus end. Required for several dynein- and microtubule-dependent processes.</text>
</comment>
<dbReference type="InterPro" id="IPR015943">
    <property type="entry name" value="WD40/YVTN_repeat-like_dom_sf"/>
</dbReference>
<feature type="repeat" description="WD" evidence="12">
    <location>
        <begin position="102"/>
        <end position="143"/>
    </location>
</feature>
<protein>
    <recommendedName>
        <fullName evidence="11">Lissencephaly-1 homolog</fullName>
    </recommendedName>
</protein>
<dbReference type="PRINTS" id="PR00320">
    <property type="entry name" value="GPROTEINBRPT"/>
</dbReference>
<dbReference type="Gene3D" id="2.130.10.10">
    <property type="entry name" value="YVTN repeat-like/Quinoprotein amine dehydrogenase"/>
    <property type="match status" value="2"/>
</dbReference>
<dbReference type="GO" id="GO:0005874">
    <property type="term" value="C:microtubule"/>
    <property type="evidence" value="ECO:0007669"/>
    <property type="project" value="UniProtKB-KW"/>
</dbReference>
<dbReference type="PIRSF" id="PIRSF037647">
    <property type="entry name" value="Dynein_regulator_Lis1"/>
    <property type="match status" value="1"/>
</dbReference>
<keyword evidence="7 11" id="KW-0498">Mitosis</keyword>
<dbReference type="SMART" id="SM00667">
    <property type="entry name" value="LisH"/>
    <property type="match status" value="1"/>
</dbReference>
<keyword evidence="6" id="KW-0677">Repeat</keyword>
<evidence type="ECO:0000256" key="1">
    <source>
        <dbReference type="ARBA" id="ARBA00022448"/>
    </source>
</evidence>
<organism evidence="15 16">
    <name type="scientific">Adineta steineri</name>
    <dbReference type="NCBI Taxonomy" id="433720"/>
    <lineage>
        <taxon>Eukaryota</taxon>
        <taxon>Metazoa</taxon>
        <taxon>Spiralia</taxon>
        <taxon>Gnathifera</taxon>
        <taxon>Rotifera</taxon>
        <taxon>Eurotatoria</taxon>
        <taxon>Bdelloidea</taxon>
        <taxon>Adinetida</taxon>
        <taxon>Adinetidae</taxon>
        <taxon>Adineta</taxon>
    </lineage>
</organism>